<gene>
    <name evidence="1" type="ORF">E2562_006769</name>
</gene>
<feature type="non-terminal residue" evidence="1">
    <location>
        <position position="55"/>
    </location>
</feature>
<accession>A0A6G1C4U1</accession>
<dbReference type="EMBL" id="SPHZ02000010">
    <property type="protein sequence ID" value="KAF0895051.1"/>
    <property type="molecule type" value="Genomic_DNA"/>
</dbReference>
<sequence>MASPSPPLSLDGDEGRFVTTLQPLFKMVMIMKKPQAFGVVFKRSKIGLRDLPWWM</sequence>
<evidence type="ECO:0000313" key="2">
    <source>
        <dbReference type="Proteomes" id="UP000479710"/>
    </source>
</evidence>
<organism evidence="1 2">
    <name type="scientific">Oryza meyeriana var. granulata</name>
    <dbReference type="NCBI Taxonomy" id="110450"/>
    <lineage>
        <taxon>Eukaryota</taxon>
        <taxon>Viridiplantae</taxon>
        <taxon>Streptophyta</taxon>
        <taxon>Embryophyta</taxon>
        <taxon>Tracheophyta</taxon>
        <taxon>Spermatophyta</taxon>
        <taxon>Magnoliopsida</taxon>
        <taxon>Liliopsida</taxon>
        <taxon>Poales</taxon>
        <taxon>Poaceae</taxon>
        <taxon>BOP clade</taxon>
        <taxon>Oryzoideae</taxon>
        <taxon>Oryzeae</taxon>
        <taxon>Oryzinae</taxon>
        <taxon>Oryza</taxon>
        <taxon>Oryza meyeriana</taxon>
    </lineage>
</organism>
<name>A0A6G1C4U1_9ORYZ</name>
<dbReference type="AlphaFoldDB" id="A0A6G1C4U1"/>
<dbReference type="Proteomes" id="UP000479710">
    <property type="component" value="Unassembled WGS sequence"/>
</dbReference>
<reference evidence="1 2" key="1">
    <citation type="submission" date="2019-11" db="EMBL/GenBank/DDBJ databases">
        <title>Whole genome sequence of Oryza granulata.</title>
        <authorList>
            <person name="Li W."/>
        </authorList>
    </citation>
    <scope>NUCLEOTIDE SEQUENCE [LARGE SCALE GENOMIC DNA]</scope>
    <source>
        <strain evidence="2">cv. Menghai</strain>
        <tissue evidence="1">Leaf</tissue>
    </source>
</reference>
<evidence type="ECO:0000313" key="1">
    <source>
        <dbReference type="EMBL" id="KAF0895051.1"/>
    </source>
</evidence>
<proteinExistence type="predicted"/>
<comment type="caution">
    <text evidence="1">The sequence shown here is derived from an EMBL/GenBank/DDBJ whole genome shotgun (WGS) entry which is preliminary data.</text>
</comment>
<keyword evidence="2" id="KW-1185">Reference proteome</keyword>
<protein>
    <submittedName>
        <fullName evidence="1">Uncharacterized protein</fullName>
    </submittedName>
</protein>